<feature type="domain" description="Serine dehydratase-like alpha subunit" evidence="2">
    <location>
        <begin position="176"/>
        <end position="413"/>
    </location>
</feature>
<dbReference type="InterPro" id="IPR021144">
    <property type="entry name" value="UPF0597"/>
</dbReference>
<organism evidence="3 4">
    <name type="scientific">Desulfosarcina alkanivorans</name>
    <dbReference type="NCBI Taxonomy" id="571177"/>
    <lineage>
        <taxon>Bacteria</taxon>
        <taxon>Pseudomonadati</taxon>
        <taxon>Thermodesulfobacteriota</taxon>
        <taxon>Desulfobacteria</taxon>
        <taxon>Desulfobacterales</taxon>
        <taxon>Desulfosarcinaceae</taxon>
        <taxon>Desulfosarcina</taxon>
    </lineage>
</organism>
<dbReference type="KEGG" id="dalk:DSCA_02090"/>
<evidence type="ECO:0000256" key="1">
    <source>
        <dbReference type="HAMAP-Rule" id="MF_01845"/>
    </source>
</evidence>
<dbReference type="OrthoDB" id="41906at2"/>
<evidence type="ECO:0000313" key="4">
    <source>
        <dbReference type="Proteomes" id="UP000427906"/>
    </source>
</evidence>
<evidence type="ECO:0000259" key="2">
    <source>
        <dbReference type="Pfam" id="PF03313"/>
    </source>
</evidence>
<keyword evidence="4" id="KW-1185">Reference proteome</keyword>
<dbReference type="EMBL" id="AP021874">
    <property type="protein sequence ID" value="BBO66279.1"/>
    <property type="molecule type" value="Genomic_DNA"/>
</dbReference>
<proteinExistence type="inferred from homology"/>
<dbReference type="GO" id="GO:0080146">
    <property type="term" value="F:L-cysteine desulfhydrase activity"/>
    <property type="evidence" value="ECO:0007669"/>
    <property type="project" value="TreeGrafter"/>
</dbReference>
<sequence>MDLHRFFKNEVKPALGCTEPGAVAFAAAVAARELDAEAERICVRSSVNLFKNGRSVGLPGVDGIRGNAMAAALGAVGGDPDFGLTALSQISATALQRAREIFERGGVSEIVEQDAPSVWAEVTLYAAGRTSACTIAGRHDRVACITVDGQNIFKAAEMADDTPDDPREQLKQLDFEDIWQLSGEIDDLLEARMLEGVEMNMAIAEQGISSTAGLKFGSVPALDRERAGLIGLITCMTGAASDLRMTGACMPVMSSSGSGNHGLTAIIPLAIVAGDQGSSSRELAEAVALSHMVCGYLKAYIGRLTPTCGCAVAAGAGAAAGIVRLLQGTAIQAERAVSTFVAALLGMVCDGAKESCGLKVSTAAAQAYTTAMLVLSGGGIHDTQGLVPVKLPELVKVLEPFNHCALAGTDSGIVELLLKLPVAG</sequence>
<dbReference type="PIRSF" id="PIRSF006054">
    <property type="entry name" value="UCP006054"/>
    <property type="match status" value="1"/>
</dbReference>
<reference evidence="3 4" key="1">
    <citation type="submission" date="2019-11" db="EMBL/GenBank/DDBJ databases">
        <title>Comparative genomics of hydrocarbon-degrading Desulfosarcina strains.</title>
        <authorList>
            <person name="Watanabe M."/>
            <person name="Kojima H."/>
            <person name="Fukui M."/>
        </authorList>
    </citation>
    <scope>NUCLEOTIDE SEQUENCE [LARGE SCALE GENOMIC DNA]</scope>
    <source>
        <strain evidence="3 4">PL12</strain>
    </source>
</reference>
<evidence type="ECO:0000313" key="3">
    <source>
        <dbReference type="EMBL" id="BBO66279.1"/>
    </source>
</evidence>
<dbReference type="PANTHER" id="PTHR30501">
    <property type="entry name" value="UPF0597 PROTEIN YHAM"/>
    <property type="match status" value="1"/>
</dbReference>
<protein>
    <recommendedName>
        <fullName evidence="1">UPF0597 protein DSCA_02090</fullName>
    </recommendedName>
</protein>
<dbReference type="AlphaFoldDB" id="A0A5K7YEW8"/>
<dbReference type="HAMAP" id="MF_01845">
    <property type="entry name" value="UPF0597"/>
    <property type="match status" value="1"/>
</dbReference>
<dbReference type="PANTHER" id="PTHR30501:SF2">
    <property type="entry name" value="UPF0597 PROTEIN YHAM"/>
    <property type="match status" value="1"/>
</dbReference>
<dbReference type="InterPro" id="IPR005130">
    <property type="entry name" value="Ser_deHydtase-like_asu"/>
</dbReference>
<dbReference type="Pfam" id="PF03313">
    <property type="entry name" value="SDH_alpha"/>
    <property type="match status" value="1"/>
</dbReference>
<gene>
    <name evidence="3" type="ORF">DSCA_02090</name>
</gene>
<accession>A0A5K7YEW8</accession>
<dbReference type="GO" id="GO:0019450">
    <property type="term" value="P:L-cysteine catabolic process to pyruvate"/>
    <property type="evidence" value="ECO:0007669"/>
    <property type="project" value="TreeGrafter"/>
</dbReference>
<dbReference type="RefSeq" id="WP_155314684.1">
    <property type="nucleotide sequence ID" value="NZ_AP021874.1"/>
</dbReference>
<name>A0A5K7YEW8_9BACT</name>
<dbReference type="Proteomes" id="UP000427906">
    <property type="component" value="Chromosome"/>
</dbReference>
<comment type="similarity">
    <text evidence="1">Belongs to the UPF0597 family.</text>
</comment>